<accession>G8R1K5</accession>
<sequence>MASWESIKNSVKTNARTLEYFVNDVGNAVAFIPEIIGTTCLDGLYWFGNKIGAKPLFSWLGNVLKNSCSILGAIMKCVFGISAGLLGASIKIVGGILTGQGPVILHGLWDLASPAIGTIILVIGKLIALVQSIFYLQGFERPLNADEKAELQKIFHKGMNLYLIRIITGHAGIFDATPRAFTLGNTLYLKTDSFPTSLLVHECSHSWQYHHTGNRYTADALGAQWFVDDAYNWFKEIENRHKTDWLDFNPEAQAEFLEDTWRYGNLVDKNGQLVDYAKGSYYLADGKTTFGKFESSGKDLSDIANNAIRQIRKGW</sequence>
<reference evidence="2 3" key="1">
    <citation type="journal article" date="2012" name="Stand. Genomic Sci.">
        <title>Genome sequence of the orange-pigmented seawater bacterium Owenweeksia hongkongensis type strain (UST20020801(T)).</title>
        <authorList>
            <person name="Riedel T."/>
            <person name="Held B."/>
            <person name="Nolan M."/>
            <person name="Lucas S."/>
            <person name="Lapidus A."/>
            <person name="Tice H."/>
            <person name="Del Rio T.G."/>
            <person name="Cheng J.F."/>
            <person name="Han C."/>
            <person name="Tapia R."/>
            <person name="Goodwin L.A."/>
            <person name="Pitluck S."/>
            <person name="Liolios K."/>
            <person name="Mavromatis K."/>
            <person name="Pagani I."/>
            <person name="Ivanova N."/>
            <person name="Mikhailova N."/>
            <person name="Pati A."/>
            <person name="Chen A."/>
            <person name="Palaniappan K."/>
            <person name="Rohde M."/>
            <person name="Tindall B.J."/>
            <person name="Detter J.C."/>
            <person name="Goker M."/>
            <person name="Woyke T."/>
            <person name="Bristow J."/>
            <person name="Eisen J.A."/>
            <person name="Markowitz V."/>
            <person name="Hugenholtz P."/>
            <person name="Klenk H.P."/>
            <person name="Kyrpides N.C."/>
        </authorList>
    </citation>
    <scope>NUCLEOTIDE SEQUENCE</scope>
    <source>
        <strain evidence="3">DSM 17368 / JCM 12287 / NRRL B-23963</strain>
    </source>
</reference>
<dbReference type="EMBL" id="CP003156">
    <property type="protein sequence ID" value="AEV31744.1"/>
    <property type="molecule type" value="Genomic_DNA"/>
</dbReference>
<dbReference type="HOGENOM" id="CLU_882336_0_0_10"/>
<evidence type="ECO:0000313" key="2">
    <source>
        <dbReference type="EMBL" id="AEV31744.1"/>
    </source>
</evidence>
<evidence type="ECO:0000256" key="1">
    <source>
        <dbReference type="SAM" id="Phobius"/>
    </source>
</evidence>
<keyword evidence="1" id="KW-0812">Transmembrane</keyword>
<dbReference type="OrthoDB" id="4317910at2"/>
<keyword evidence="3" id="KW-1185">Reference proteome</keyword>
<dbReference type="RefSeq" id="WP_014201105.1">
    <property type="nucleotide sequence ID" value="NC_016599.1"/>
</dbReference>
<evidence type="ECO:0000313" key="3">
    <source>
        <dbReference type="Proteomes" id="UP000005631"/>
    </source>
</evidence>
<dbReference type="KEGG" id="oho:Oweho_0731"/>
<keyword evidence="1" id="KW-0472">Membrane</keyword>
<feature type="transmembrane region" description="Helical" evidence="1">
    <location>
        <begin position="68"/>
        <end position="94"/>
    </location>
</feature>
<feature type="transmembrane region" description="Helical" evidence="1">
    <location>
        <begin position="114"/>
        <end position="136"/>
    </location>
</feature>
<dbReference type="AlphaFoldDB" id="G8R1K5"/>
<protein>
    <recommendedName>
        <fullName evidence="4">DUF4157 domain-containing protein</fullName>
    </recommendedName>
</protein>
<proteinExistence type="predicted"/>
<keyword evidence="1" id="KW-1133">Transmembrane helix</keyword>
<organism evidence="2 3">
    <name type="scientific">Owenweeksia hongkongensis (strain DSM 17368 / CIP 108786 / JCM 12287 / NRRL B-23963 / UST20020801)</name>
    <dbReference type="NCBI Taxonomy" id="926562"/>
    <lineage>
        <taxon>Bacteria</taxon>
        <taxon>Pseudomonadati</taxon>
        <taxon>Bacteroidota</taxon>
        <taxon>Flavobacteriia</taxon>
        <taxon>Flavobacteriales</taxon>
        <taxon>Owenweeksiaceae</taxon>
        <taxon>Owenweeksia</taxon>
    </lineage>
</organism>
<name>G8R1K5_OWEHD</name>
<dbReference type="Proteomes" id="UP000005631">
    <property type="component" value="Chromosome"/>
</dbReference>
<evidence type="ECO:0008006" key="4">
    <source>
        <dbReference type="Google" id="ProtNLM"/>
    </source>
</evidence>
<gene>
    <name evidence="2" type="ordered locus">Oweho_0731</name>
</gene>